<keyword evidence="5" id="KW-1185">Reference proteome</keyword>
<accession>A0A1E4T0M5</accession>
<evidence type="ECO:0000313" key="4">
    <source>
        <dbReference type="EMBL" id="ODV85299.1"/>
    </source>
</evidence>
<feature type="domain" description="CMP/dCMP-type deaminase" evidence="3">
    <location>
        <begin position="205"/>
        <end position="333"/>
    </location>
</feature>
<organism evidence="4 5">
    <name type="scientific">[Candida] arabinofermentans NRRL YB-2248</name>
    <dbReference type="NCBI Taxonomy" id="983967"/>
    <lineage>
        <taxon>Eukaryota</taxon>
        <taxon>Fungi</taxon>
        <taxon>Dikarya</taxon>
        <taxon>Ascomycota</taxon>
        <taxon>Saccharomycotina</taxon>
        <taxon>Pichiomycetes</taxon>
        <taxon>Pichiales</taxon>
        <taxon>Pichiaceae</taxon>
        <taxon>Ogataea</taxon>
        <taxon>Ogataea/Candida clade</taxon>
    </lineage>
</organism>
<dbReference type="Proteomes" id="UP000094801">
    <property type="component" value="Unassembled WGS sequence"/>
</dbReference>
<protein>
    <recommendedName>
        <fullName evidence="3">CMP/dCMP-type deaminase domain-containing protein</fullName>
    </recommendedName>
</protein>
<reference evidence="5" key="1">
    <citation type="submission" date="2016-04" db="EMBL/GenBank/DDBJ databases">
        <title>Comparative genomics of biotechnologically important yeasts.</title>
        <authorList>
            <consortium name="DOE Joint Genome Institute"/>
            <person name="Riley R."/>
            <person name="Haridas S."/>
            <person name="Wolfe K.H."/>
            <person name="Lopes M.R."/>
            <person name="Hittinger C.T."/>
            <person name="Goker M."/>
            <person name="Salamov A."/>
            <person name="Wisecaver J."/>
            <person name="Long T.M."/>
            <person name="Aerts A.L."/>
            <person name="Barry K."/>
            <person name="Choi C."/>
            <person name="Clum A."/>
            <person name="Coughlan A.Y."/>
            <person name="Deshpande S."/>
            <person name="Douglass A.P."/>
            <person name="Hanson S.J."/>
            <person name="Klenk H.-P."/>
            <person name="Labutti K."/>
            <person name="Lapidus A."/>
            <person name="Lindquist E."/>
            <person name="Lipzen A."/>
            <person name="Meier-Kolthoff J.P."/>
            <person name="Ohm R.A."/>
            <person name="Otillar R.P."/>
            <person name="Pangilinan J."/>
            <person name="Peng Y."/>
            <person name="Rokas A."/>
            <person name="Rosa C.A."/>
            <person name="Scheuner C."/>
            <person name="Sibirny A.A."/>
            <person name="Slot J.C."/>
            <person name="Stielow J.B."/>
            <person name="Sun H."/>
            <person name="Kurtzman C.P."/>
            <person name="Blackwell M."/>
            <person name="Grigoriev I.V."/>
            <person name="Jeffries T.W."/>
        </authorList>
    </citation>
    <scope>NUCLEOTIDE SEQUENCE [LARGE SCALE GENOMIC DNA]</scope>
    <source>
        <strain evidence="5">NRRL YB-2248</strain>
    </source>
</reference>
<dbReference type="OrthoDB" id="3180714at2759"/>
<dbReference type="CDD" id="cd01285">
    <property type="entry name" value="nucleoside_deaminase"/>
    <property type="match status" value="1"/>
</dbReference>
<gene>
    <name evidence="4" type="ORF">CANARDRAFT_28565</name>
</gene>
<evidence type="ECO:0000259" key="3">
    <source>
        <dbReference type="PROSITE" id="PS51747"/>
    </source>
</evidence>
<name>A0A1E4T0M5_9ASCO</name>
<dbReference type="InterPro" id="IPR002125">
    <property type="entry name" value="CMP_dCMP_dom"/>
</dbReference>
<dbReference type="GO" id="GO:0052717">
    <property type="term" value="F:tRNA-specific adenosine-34 deaminase activity"/>
    <property type="evidence" value="ECO:0007669"/>
    <property type="project" value="TreeGrafter"/>
</dbReference>
<evidence type="ECO:0000256" key="2">
    <source>
        <dbReference type="ARBA" id="ARBA00038160"/>
    </source>
</evidence>
<dbReference type="EMBL" id="KV453853">
    <property type="protein sequence ID" value="ODV85299.1"/>
    <property type="molecule type" value="Genomic_DNA"/>
</dbReference>
<dbReference type="Gene3D" id="3.40.140.10">
    <property type="entry name" value="Cytidine Deaminase, domain 2"/>
    <property type="match status" value="1"/>
</dbReference>
<dbReference type="GO" id="GO:0005737">
    <property type="term" value="C:cytoplasm"/>
    <property type="evidence" value="ECO:0007669"/>
    <property type="project" value="TreeGrafter"/>
</dbReference>
<comment type="similarity">
    <text evidence="2">Belongs to the cytidine and deoxycytidylate deaminase family. ADAT3 subfamily.</text>
</comment>
<dbReference type="PROSITE" id="PS51747">
    <property type="entry name" value="CYT_DCMP_DEAMINASES_2"/>
    <property type="match status" value="1"/>
</dbReference>
<sequence length="371" mass="43291">MFGLCNTTEKYTKNFITLQRCMISTIYVLLEYYGHSEMQSTSQIPNNYDIDYENLIFYKNFQRIQPSQNQTTPNLAKYWITYIKPQDSNIINNLIKDKFKDRCDLLKHLKTFMKVKVDDTIYLKALLCDCESVNYTEIKEIVSQALIESKGITQKIKIEKADIPLNKPFDKDLNKKWSSEIWPIVWKGNPMIQELHESYKSFKVENDLKYIKLITELANSKHEDNQLPVVTIFVDPKIDRIISTQLDTRSPQNPIKHSIMNCIEEIAENECCRRKTASEEDSKASSNNYLCLNYHVYTTHEPCTMCSMALLHSRIDKLVYIKDSTITGSIGRESGNGYMIHLSCSLNWKFESFKYIGDQYNAPSIDEYIEV</sequence>
<evidence type="ECO:0000256" key="1">
    <source>
        <dbReference type="ARBA" id="ARBA00022694"/>
    </source>
</evidence>
<dbReference type="GO" id="GO:0005634">
    <property type="term" value="C:nucleus"/>
    <property type="evidence" value="ECO:0007669"/>
    <property type="project" value="TreeGrafter"/>
</dbReference>
<dbReference type="PANTHER" id="PTHR11079:SF156">
    <property type="entry name" value="INACTIVE TRNA-SPECIFIC ADENOSINE DEAMINASE-LIKE PROTEIN 3-RELATED"/>
    <property type="match status" value="1"/>
</dbReference>
<dbReference type="AlphaFoldDB" id="A0A1E4T0M5"/>
<dbReference type="InterPro" id="IPR016193">
    <property type="entry name" value="Cytidine_deaminase-like"/>
</dbReference>
<proteinExistence type="inferred from homology"/>
<dbReference type="PANTHER" id="PTHR11079">
    <property type="entry name" value="CYTOSINE DEAMINASE FAMILY MEMBER"/>
    <property type="match status" value="1"/>
</dbReference>
<dbReference type="Pfam" id="PF00383">
    <property type="entry name" value="dCMP_cyt_deam_1"/>
    <property type="match status" value="1"/>
</dbReference>
<dbReference type="STRING" id="983967.A0A1E4T0M5"/>
<dbReference type="SUPFAM" id="SSF53927">
    <property type="entry name" value="Cytidine deaminase-like"/>
    <property type="match status" value="1"/>
</dbReference>
<keyword evidence="1" id="KW-0819">tRNA processing</keyword>
<dbReference type="GO" id="GO:0008033">
    <property type="term" value="P:tRNA processing"/>
    <property type="evidence" value="ECO:0007669"/>
    <property type="project" value="UniProtKB-KW"/>
</dbReference>
<evidence type="ECO:0000313" key="5">
    <source>
        <dbReference type="Proteomes" id="UP000094801"/>
    </source>
</evidence>